<dbReference type="Pfam" id="PF17921">
    <property type="entry name" value="Integrase_H2C2"/>
    <property type="match status" value="1"/>
</dbReference>
<evidence type="ECO:0000313" key="11">
    <source>
        <dbReference type="Proteomes" id="UP001153954"/>
    </source>
</evidence>
<comment type="caution">
    <text evidence="10">The sequence shown here is derived from an EMBL/GenBank/DDBJ whole genome shotgun (WGS) entry which is preliminary data.</text>
</comment>
<evidence type="ECO:0000313" key="10">
    <source>
        <dbReference type="EMBL" id="CAH2108893.1"/>
    </source>
</evidence>
<feature type="domain" description="Integrase zinc-binding" evidence="9">
    <location>
        <begin position="300"/>
        <end position="354"/>
    </location>
</feature>
<dbReference type="EMBL" id="CAKOGL010000043">
    <property type="protein sequence ID" value="CAH2108893.1"/>
    <property type="molecule type" value="Genomic_DNA"/>
</dbReference>
<name>A0AAU9VES5_EUPED</name>
<keyword evidence="7" id="KW-0695">RNA-directed DNA polymerase</keyword>
<organism evidence="10 11">
    <name type="scientific">Euphydryas editha</name>
    <name type="common">Edith's checkerspot</name>
    <dbReference type="NCBI Taxonomy" id="104508"/>
    <lineage>
        <taxon>Eukaryota</taxon>
        <taxon>Metazoa</taxon>
        <taxon>Ecdysozoa</taxon>
        <taxon>Arthropoda</taxon>
        <taxon>Hexapoda</taxon>
        <taxon>Insecta</taxon>
        <taxon>Pterygota</taxon>
        <taxon>Neoptera</taxon>
        <taxon>Endopterygota</taxon>
        <taxon>Lepidoptera</taxon>
        <taxon>Glossata</taxon>
        <taxon>Ditrysia</taxon>
        <taxon>Papilionoidea</taxon>
        <taxon>Nymphalidae</taxon>
        <taxon>Nymphalinae</taxon>
        <taxon>Euphydryas</taxon>
    </lineage>
</organism>
<dbReference type="InterPro" id="IPR012337">
    <property type="entry name" value="RNaseH-like_sf"/>
</dbReference>
<dbReference type="InterPro" id="IPR043502">
    <property type="entry name" value="DNA/RNA_pol_sf"/>
</dbReference>
<sequence length="453" mass="50838">MVINTSKCVFGVSQVTFLGYHITAEGTKPLPSKVEAIKNFPIPKTVRELRRFLGMVNFYRRFVPNAAIYQAPLNALLMGSVKGSHPVTFAAVEMEAFNACKDGLSQAALLAHPDCDAKLALVTDASDKAIGGALQQLKDSAWQPLAFFSRKLSPSQTKYSPYERELLAIYESVKHFRHMLEARHFVIYTDHRPLTYAFSSRKDHCSPRQFRYLDLISQFTTDIRHISGKDNVVADTLSRVEEIVQPVDLQKLSTAQQTDGELQVLLSGNTSLSLRPVSLPGISLTLYCDENNGKLRPYVTSEFRRQVFNSLHCLSHPGASATVKLVTDRFIWPNVKKQCREWVRSCLACQRSKVTRHVSAPLGNFKLPQARFSFIHIDLIGPLPISQGYRYCLTAVDRFTRWPEAIPLPDMTAETVAKALLSGWISRFRCPQDVVIVIGARNPSLILSLATER</sequence>
<keyword evidence="11" id="KW-1185">Reference proteome</keyword>
<evidence type="ECO:0000256" key="4">
    <source>
        <dbReference type="ARBA" id="ARBA00022722"/>
    </source>
</evidence>
<dbReference type="InterPro" id="IPR043128">
    <property type="entry name" value="Rev_trsase/Diguanyl_cyclase"/>
</dbReference>
<dbReference type="EC" id="2.7.7.49" evidence="1"/>
<dbReference type="SUPFAM" id="SSF56672">
    <property type="entry name" value="DNA/RNA polymerases"/>
    <property type="match status" value="1"/>
</dbReference>
<dbReference type="GO" id="GO:0004519">
    <property type="term" value="F:endonuclease activity"/>
    <property type="evidence" value="ECO:0007669"/>
    <property type="project" value="UniProtKB-KW"/>
</dbReference>
<gene>
    <name evidence="10" type="ORF">EEDITHA_LOCUS22789</name>
</gene>
<dbReference type="AlphaFoldDB" id="A0AAU9VES5"/>
<dbReference type="InterPro" id="IPR050951">
    <property type="entry name" value="Retrovirus_Pol_polyprotein"/>
</dbReference>
<evidence type="ECO:0000256" key="2">
    <source>
        <dbReference type="ARBA" id="ARBA00022679"/>
    </source>
</evidence>
<evidence type="ECO:0000259" key="8">
    <source>
        <dbReference type="Pfam" id="PF17917"/>
    </source>
</evidence>
<dbReference type="Proteomes" id="UP001153954">
    <property type="component" value="Unassembled WGS sequence"/>
</dbReference>
<dbReference type="FunFam" id="3.30.70.270:FF:000020">
    <property type="entry name" value="Transposon Tf2-6 polyprotein-like Protein"/>
    <property type="match status" value="1"/>
</dbReference>
<dbReference type="PANTHER" id="PTHR37984:SF5">
    <property type="entry name" value="PROTEIN NYNRIN-LIKE"/>
    <property type="match status" value="1"/>
</dbReference>
<dbReference type="PANTHER" id="PTHR37984">
    <property type="entry name" value="PROTEIN CBG26694"/>
    <property type="match status" value="1"/>
</dbReference>
<protein>
    <recommendedName>
        <fullName evidence="1">RNA-directed DNA polymerase</fullName>
        <ecNumber evidence="1">2.7.7.49</ecNumber>
    </recommendedName>
</protein>
<dbReference type="CDD" id="cd09274">
    <property type="entry name" value="RNase_HI_RT_Ty3"/>
    <property type="match status" value="1"/>
</dbReference>
<evidence type="ECO:0000256" key="3">
    <source>
        <dbReference type="ARBA" id="ARBA00022695"/>
    </source>
</evidence>
<dbReference type="GO" id="GO:0003964">
    <property type="term" value="F:RNA-directed DNA polymerase activity"/>
    <property type="evidence" value="ECO:0007669"/>
    <property type="project" value="UniProtKB-KW"/>
</dbReference>
<keyword evidence="2" id="KW-0808">Transferase</keyword>
<dbReference type="GO" id="GO:0003676">
    <property type="term" value="F:nucleic acid binding"/>
    <property type="evidence" value="ECO:0007669"/>
    <property type="project" value="InterPro"/>
</dbReference>
<dbReference type="InterPro" id="IPR041588">
    <property type="entry name" value="Integrase_H2C2"/>
</dbReference>
<reference evidence="10" key="1">
    <citation type="submission" date="2022-03" db="EMBL/GenBank/DDBJ databases">
        <authorList>
            <person name="Tunstrom K."/>
        </authorList>
    </citation>
    <scope>NUCLEOTIDE SEQUENCE</scope>
</reference>
<dbReference type="GO" id="GO:0016787">
    <property type="term" value="F:hydrolase activity"/>
    <property type="evidence" value="ECO:0007669"/>
    <property type="project" value="UniProtKB-KW"/>
</dbReference>
<dbReference type="Gene3D" id="1.10.340.70">
    <property type="match status" value="1"/>
</dbReference>
<evidence type="ECO:0000256" key="7">
    <source>
        <dbReference type="ARBA" id="ARBA00022918"/>
    </source>
</evidence>
<accession>A0AAU9VES5</accession>
<keyword evidence="5" id="KW-0255">Endonuclease</keyword>
<dbReference type="GO" id="GO:0042575">
    <property type="term" value="C:DNA polymerase complex"/>
    <property type="evidence" value="ECO:0007669"/>
    <property type="project" value="UniProtKB-ARBA"/>
</dbReference>
<dbReference type="InterPro" id="IPR041373">
    <property type="entry name" value="RT_RNaseH"/>
</dbReference>
<keyword evidence="3" id="KW-0548">Nucleotidyltransferase</keyword>
<evidence type="ECO:0000256" key="6">
    <source>
        <dbReference type="ARBA" id="ARBA00022801"/>
    </source>
</evidence>
<keyword evidence="6" id="KW-0378">Hydrolase</keyword>
<dbReference type="InterPro" id="IPR036397">
    <property type="entry name" value="RNaseH_sf"/>
</dbReference>
<evidence type="ECO:0000256" key="1">
    <source>
        <dbReference type="ARBA" id="ARBA00012493"/>
    </source>
</evidence>
<dbReference type="Gene3D" id="3.30.70.270">
    <property type="match status" value="1"/>
</dbReference>
<dbReference type="Gene3D" id="3.30.420.10">
    <property type="entry name" value="Ribonuclease H-like superfamily/Ribonuclease H"/>
    <property type="match status" value="1"/>
</dbReference>
<proteinExistence type="predicted"/>
<dbReference type="Pfam" id="PF17917">
    <property type="entry name" value="RT_RNaseH"/>
    <property type="match status" value="1"/>
</dbReference>
<dbReference type="SUPFAM" id="SSF53098">
    <property type="entry name" value="Ribonuclease H-like"/>
    <property type="match status" value="1"/>
</dbReference>
<evidence type="ECO:0000256" key="5">
    <source>
        <dbReference type="ARBA" id="ARBA00022759"/>
    </source>
</evidence>
<evidence type="ECO:0000259" key="9">
    <source>
        <dbReference type="Pfam" id="PF17921"/>
    </source>
</evidence>
<keyword evidence="4" id="KW-0540">Nuclease</keyword>
<feature type="domain" description="Reverse transcriptase RNase H-like" evidence="8">
    <location>
        <begin position="115"/>
        <end position="219"/>
    </location>
</feature>